<gene>
    <name evidence="2" type="ORF">VZC37_07510</name>
</gene>
<accession>A0ABU7MC92</accession>
<name>A0ABU7MC92_9ACTN</name>
<comment type="caution">
    <text evidence="2">The sequence shown here is derived from an EMBL/GenBank/DDBJ whole genome shotgun (WGS) entry which is preliminary data.</text>
</comment>
<dbReference type="Gene3D" id="2.30.30.440">
    <property type="entry name" value="Domain of unknown function DUF1918"/>
    <property type="match status" value="1"/>
</dbReference>
<dbReference type="EMBL" id="JAZDUF010000002">
    <property type="protein sequence ID" value="MEE3850176.1"/>
    <property type="molecule type" value="Genomic_DNA"/>
</dbReference>
<protein>
    <submittedName>
        <fullName evidence="2">DUF1918 domain-containing protein</fullName>
    </submittedName>
</protein>
<keyword evidence="3" id="KW-1185">Reference proteome</keyword>
<evidence type="ECO:0000259" key="1">
    <source>
        <dbReference type="Pfam" id="PF08940"/>
    </source>
</evidence>
<proteinExistence type="predicted"/>
<dbReference type="InterPro" id="IPR015035">
    <property type="entry name" value="DUF1918"/>
</dbReference>
<dbReference type="Pfam" id="PF08940">
    <property type="entry name" value="DUF1918"/>
    <property type="match status" value="1"/>
</dbReference>
<evidence type="ECO:0000313" key="3">
    <source>
        <dbReference type="Proteomes" id="UP001347146"/>
    </source>
</evidence>
<organism evidence="2 3">
    <name type="scientific">Gordonia sesuvii</name>
    <dbReference type="NCBI Taxonomy" id="3116777"/>
    <lineage>
        <taxon>Bacteria</taxon>
        <taxon>Bacillati</taxon>
        <taxon>Actinomycetota</taxon>
        <taxon>Actinomycetes</taxon>
        <taxon>Mycobacteriales</taxon>
        <taxon>Gordoniaceae</taxon>
        <taxon>Gordonia</taxon>
    </lineage>
</organism>
<dbReference type="Proteomes" id="UP001347146">
    <property type="component" value="Unassembled WGS sequence"/>
</dbReference>
<evidence type="ECO:0000313" key="2">
    <source>
        <dbReference type="EMBL" id="MEE3850176.1"/>
    </source>
</evidence>
<reference evidence="2 3" key="1">
    <citation type="submission" date="2024-01" db="EMBL/GenBank/DDBJ databases">
        <title>Draft genome sequence of Gordonia sp. LSe1-13.</title>
        <authorList>
            <person name="Suphannarot A."/>
            <person name="Mingma R."/>
        </authorList>
    </citation>
    <scope>NUCLEOTIDE SEQUENCE [LARGE SCALE GENOMIC DNA]</scope>
    <source>
        <strain evidence="2 3">LSe1-13</strain>
    </source>
</reference>
<dbReference type="SUPFAM" id="SSF50118">
    <property type="entry name" value="Cell growth inhibitor/plasmid maintenance toxic component"/>
    <property type="match status" value="1"/>
</dbReference>
<sequence>MTVPVEPVEANRSWIATTQSDKEEAMHAQPGDWLEVEQPVVGRKPDLGEILEVRSADGSPPYLVRWSESGHTALVYPGADSIVRSADDVAAHQATHGPT</sequence>
<feature type="domain" description="DUF1918" evidence="1">
    <location>
        <begin position="26"/>
        <end position="83"/>
    </location>
</feature>
<dbReference type="RefSeq" id="WP_330431853.1">
    <property type="nucleotide sequence ID" value="NZ_JAZDUF010000002.1"/>
</dbReference>